<reference evidence="9 10" key="1">
    <citation type="submission" date="2019-07" db="EMBL/GenBank/DDBJ databases">
        <title>Draft genome assembly of a fouling barnacle, Amphibalanus amphitrite (Darwin, 1854): The first reference genome for Thecostraca.</title>
        <authorList>
            <person name="Kim W."/>
        </authorList>
    </citation>
    <scope>NUCLEOTIDE SEQUENCE [LARGE SCALE GENOMIC DNA]</scope>
    <source>
        <strain evidence="9">SNU_AA5</strain>
        <tissue evidence="9">Soma without cirri and trophi</tissue>
    </source>
</reference>
<evidence type="ECO:0000256" key="3">
    <source>
        <dbReference type="ARBA" id="ARBA00022737"/>
    </source>
</evidence>
<evidence type="ECO:0000256" key="6">
    <source>
        <dbReference type="SAM" id="MobiDB-lite"/>
    </source>
</evidence>
<keyword evidence="3" id="KW-0677">Repeat</keyword>
<dbReference type="SUPFAM" id="SSF57625">
    <property type="entry name" value="Invertebrate chitin-binding proteins"/>
    <property type="match status" value="2"/>
</dbReference>
<evidence type="ECO:0000256" key="4">
    <source>
        <dbReference type="ARBA" id="ARBA00023157"/>
    </source>
</evidence>
<accession>A0A6A4W5W6</accession>
<evidence type="ECO:0000256" key="7">
    <source>
        <dbReference type="SAM" id="SignalP"/>
    </source>
</evidence>
<dbReference type="PROSITE" id="PS50940">
    <property type="entry name" value="CHIT_BIND_II"/>
    <property type="match status" value="2"/>
</dbReference>
<evidence type="ECO:0000256" key="5">
    <source>
        <dbReference type="ARBA" id="ARBA00023180"/>
    </source>
</evidence>
<feature type="compositionally biased region" description="Acidic residues" evidence="6">
    <location>
        <begin position="145"/>
        <end position="161"/>
    </location>
</feature>
<keyword evidence="1" id="KW-0147">Chitin-binding</keyword>
<proteinExistence type="predicted"/>
<evidence type="ECO:0000313" key="9">
    <source>
        <dbReference type="EMBL" id="KAF0297291.1"/>
    </source>
</evidence>
<dbReference type="InterPro" id="IPR051940">
    <property type="entry name" value="Chitin_bind-dev_reg"/>
</dbReference>
<dbReference type="PANTHER" id="PTHR23301:SF0">
    <property type="entry name" value="CHITIN-BINDING TYPE-2 DOMAIN-CONTAINING PROTEIN-RELATED"/>
    <property type="match status" value="1"/>
</dbReference>
<feature type="signal peptide" evidence="7">
    <location>
        <begin position="1"/>
        <end position="49"/>
    </location>
</feature>
<keyword evidence="4" id="KW-1015">Disulfide bond</keyword>
<dbReference type="Pfam" id="PF01607">
    <property type="entry name" value="CBM_14"/>
    <property type="match status" value="2"/>
</dbReference>
<name>A0A6A4W5W6_AMPAM</name>
<evidence type="ECO:0000256" key="2">
    <source>
        <dbReference type="ARBA" id="ARBA00022729"/>
    </source>
</evidence>
<feature type="compositionally biased region" description="Low complexity" evidence="6">
    <location>
        <begin position="116"/>
        <end position="144"/>
    </location>
</feature>
<dbReference type="InterPro" id="IPR002557">
    <property type="entry name" value="Chitin-bd_dom"/>
</dbReference>
<dbReference type="SMART" id="SM00494">
    <property type="entry name" value="ChtBD2"/>
    <property type="match status" value="2"/>
</dbReference>
<dbReference type="GO" id="GO:0005576">
    <property type="term" value="C:extracellular region"/>
    <property type="evidence" value="ECO:0007669"/>
    <property type="project" value="InterPro"/>
</dbReference>
<feature type="domain" description="Chitin-binding type-2" evidence="8">
    <location>
        <begin position="56"/>
        <end position="115"/>
    </location>
</feature>
<dbReference type="Gene3D" id="2.170.140.10">
    <property type="entry name" value="Chitin binding domain"/>
    <property type="match status" value="2"/>
</dbReference>
<dbReference type="EMBL" id="VIIS01001501">
    <property type="protein sequence ID" value="KAF0297291.1"/>
    <property type="molecule type" value="Genomic_DNA"/>
</dbReference>
<gene>
    <name evidence="9" type="primary">Aper1</name>
    <name evidence="9" type="ORF">FJT64_005273</name>
</gene>
<dbReference type="AlphaFoldDB" id="A0A6A4W5W6"/>
<keyword evidence="10" id="KW-1185">Reference proteome</keyword>
<keyword evidence="2 7" id="KW-0732">Signal</keyword>
<evidence type="ECO:0000259" key="8">
    <source>
        <dbReference type="PROSITE" id="PS50940"/>
    </source>
</evidence>
<feature type="domain" description="Chitin-binding type-2" evidence="8">
    <location>
        <begin position="163"/>
        <end position="222"/>
    </location>
</feature>
<keyword evidence="5" id="KW-0325">Glycoprotein</keyword>
<dbReference type="PANTHER" id="PTHR23301">
    <property type="entry name" value="CHITIN BINDING PERITROPHIN-A"/>
    <property type="match status" value="1"/>
</dbReference>
<dbReference type="OrthoDB" id="6020543at2759"/>
<organism evidence="9 10">
    <name type="scientific">Amphibalanus amphitrite</name>
    <name type="common">Striped barnacle</name>
    <name type="synonym">Balanus amphitrite</name>
    <dbReference type="NCBI Taxonomy" id="1232801"/>
    <lineage>
        <taxon>Eukaryota</taxon>
        <taxon>Metazoa</taxon>
        <taxon>Ecdysozoa</taxon>
        <taxon>Arthropoda</taxon>
        <taxon>Crustacea</taxon>
        <taxon>Multicrustacea</taxon>
        <taxon>Cirripedia</taxon>
        <taxon>Thoracica</taxon>
        <taxon>Thoracicalcarea</taxon>
        <taxon>Balanomorpha</taxon>
        <taxon>Balanoidea</taxon>
        <taxon>Balanidae</taxon>
        <taxon>Amphibalaninae</taxon>
        <taxon>Amphibalanus</taxon>
    </lineage>
</organism>
<evidence type="ECO:0000256" key="1">
    <source>
        <dbReference type="ARBA" id="ARBA00022669"/>
    </source>
</evidence>
<dbReference type="InterPro" id="IPR036508">
    <property type="entry name" value="Chitin-bd_dom_sf"/>
</dbReference>
<sequence length="231" mass="24386">MGGLDISALGGGFGQSEDSGAHWSTSSSLKSSAMKLLVSVLALAAVASAARVPTSDARCPPRDAAFPVYFRDEANCAVFYQCSNGVAYKFDCPAGTLFDTTLNVCNWPDAVICDEGSGSSEESSEEGSGSSSEESSEEGSGSSEESGEGSGDEPVDPVDPDDTNKCKNVPSDVYKQFPHPTDCTKYITCSHQREVEQVCPPNLYYNPTLKVCDVPERAGCVAEELLEFSKA</sequence>
<feature type="chain" id="PRO_5025593042" evidence="7">
    <location>
        <begin position="50"/>
        <end position="231"/>
    </location>
</feature>
<comment type="caution">
    <text evidence="9">The sequence shown here is derived from an EMBL/GenBank/DDBJ whole genome shotgun (WGS) entry which is preliminary data.</text>
</comment>
<feature type="region of interest" description="Disordered" evidence="6">
    <location>
        <begin position="116"/>
        <end position="171"/>
    </location>
</feature>
<protein>
    <submittedName>
        <fullName evidence="9">Peritrophin-1</fullName>
    </submittedName>
</protein>
<dbReference type="Proteomes" id="UP000440578">
    <property type="component" value="Unassembled WGS sequence"/>
</dbReference>
<dbReference type="GO" id="GO:0008061">
    <property type="term" value="F:chitin binding"/>
    <property type="evidence" value="ECO:0007669"/>
    <property type="project" value="UniProtKB-KW"/>
</dbReference>
<evidence type="ECO:0000313" key="10">
    <source>
        <dbReference type="Proteomes" id="UP000440578"/>
    </source>
</evidence>